<evidence type="ECO:0000313" key="4">
    <source>
        <dbReference type="Proteomes" id="UP001183246"/>
    </source>
</evidence>
<keyword evidence="2" id="KW-1133">Transmembrane helix</keyword>
<organism evidence="3 4">
    <name type="scientific">Streptomyces litchfieldiae</name>
    <dbReference type="NCBI Taxonomy" id="3075543"/>
    <lineage>
        <taxon>Bacteria</taxon>
        <taxon>Bacillati</taxon>
        <taxon>Actinomycetota</taxon>
        <taxon>Actinomycetes</taxon>
        <taxon>Kitasatosporales</taxon>
        <taxon>Streptomycetaceae</taxon>
        <taxon>Streptomyces</taxon>
    </lineage>
</organism>
<feature type="transmembrane region" description="Helical" evidence="2">
    <location>
        <begin position="150"/>
        <end position="168"/>
    </location>
</feature>
<feature type="compositionally biased region" description="Low complexity" evidence="1">
    <location>
        <begin position="25"/>
        <end position="36"/>
    </location>
</feature>
<feature type="transmembrane region" description="Helical" evidence="2">
    <location>
        <begin position="121"/>
        <end position="143"/>
    </location>
</feature>
<reference evidence="4" key="1">
    <citation type="submission" date="2023-07" db="EMBL/GenBank/DDBJ databases">
        <title>30 novel species of actinomycetes from the DSMZ collection.</title>
        <authorList>
            <person name="Nouioui I."/>
        </authorList>
    </citation>
    <scope>NUCLEOTIDE SEQUENCE [LARGE SCALE GENOMIC DNA]</scope>
    <source>
        <strain evidence="4">DSM 44938</strain>
    </source>
</reference>
<dbReference type="Pfam" id="PF09852">
    <property type="entry name" value="DUF2079"/>
    <property type="match status" value="1"/>
</dbReference>
<name>A0ABU2MJB6_9ACTN</name>
<sequence length="497" mass="53121">MTEQGQGATAETRRPPAAPTPPGADGPAPGATPGGRIRLPRFPRGSRLDPYLLAVAFFAVYTAISVSRYVRHENRSWDLGIFEQVVASYARLEAPVSDLKGPDFPILGDHFSPVTALIAPFYRLFPTPVTLLVVQAALFALAVVPVTRAAALLLGRGPGAAIGAAYGLSWGVQRAVDFDFHEICFAVPLIAFALEAVLRERWLAALGLALPLLLVKEDLGVTAAAIAAVVAVRTWHSRPRVASAALGTAALCVAVCALTIAVVIPAFNTGGEYDYWTKIGEGDGGGPVSLLLTGAEEKFRTLLWILVPTTGLLALRSPLLIVALPTLAWRFVSAEPHYWSTDWHYSAVLMPIAALALTDAVARSRSSVRPRLRAYARQLPTAVLAGALGLSTALPAGTLTEAATYRQSPVAQAGERVLAAVPDDATVAANVRPIAHLTQRCRVFWIGDTGDVVPEYIAYYDPQQTEESLLEYARQLYPEVPNPEVVAAEAGYWVLRL</sequence>
<keyword evidence="2" id="KW-0472">Membrane</keyword>
<keyword evidence="2" id="KW-0812">Transmembrane</keyword>
<gene>
    <name evidence="3" type="ORF">RM590_03320</name>
</gene>
<dbReference type="InterPro" id="IPR018650">
    <property type="entry name" value="STSV1_Orf64"/>
</dbReference>
<feature type="transmembrane region" description="Helical" evidence="2">
    <location>
        <begin position="51"/>
        <end position="70"/>
    </location>
</feature>
<evidence type="ECO:0000256" key="2">
    <source>
        <dbReference type="SAM" id="Phobius"/>
    </source>
</evidence>
<evidence type="ECO:0000256" key="1">
    <source>
        <dbReference type="SAM" id="MobiDB-lite"/>
    </source>
</evidence>
<evidence type="ECO:0000313" key="3">
    <source>
        <dbReference type="EMBL" id="MDT0341674.1"/>
    </source>
</evidence>
<dbReference type="Proteomes" id="UP001183246">
    <property type="component" value="Unassembled WGS sequence"/>
</dbReference>
<accession>A0ABU2MJB6</accession>
<feature type="transmembrane region" description="Helical" evidence="2">
    <location>
        <begin position="242"/>
        <end position="267"/>
    </location>
</feature>
<feature type="transmembrane region" description="Helical" evidence="2">
    <location>
        <begin position="219"/>
        <end position="236"/>
    </location>
</feature>
<dbReference type="RefSeq" id="WP_311702792.1">
    <property type="nucleotide sequence ID" value="NZ_JAVREL010000001.1"/>
</dbReference>
<protein>
    <submittedName>
        <fullName evidence="3">DUF2079 domain-containing protein</fullName>
    </submittedName>
</protein>
<dbReference type="EMBL" id="JAVREL010000001">
    <property type="protein sequence ID" value="MDT0341674.1"/>
    <property type="molecule type" value="Genomic_DNA"/>
</dbReference>
<keyword evidence="4" id="KW-1185">Reference proteome</keyword>
<feature type="region of interest" description="Disordered" evidence="1">
    <location>
        <begin position="1"/>
        <end position="39"/>
    </location>
</feature>
<proteinExistence type="predicted"/>
<feature type="transmembrane region" description="Helical" evidence="2">
    <location>
        <begin position="302"/>
        <end position="323"/>
    </location>
</feature>
<comment type="caution">
    <text evidence="3">The sequence shown here is derived from an EMBL/GenBank/DDBJ whole genome shotgun (WGS) entry which is preliminary data.</text>
</comment>